<evidence type="ECO:0000256" key="3">
    <source>
        <dbReference type="ARBA" id="ARBA00022525"/>
    </source>
</evidence>
<dbReference type="SMART" id="SM00708">
    <property type="entry name" value="PhBP"/>
    <property type="match status" value="2"/>
</dbReference>
<reference evidence="7" key="2">
    <citation type="journal article" date="2004" name="Gene">
        <title>'Plus-C' odorant-binding protein genes in two Drosophila species and the malaria mosquito Anopheles gambiae.</title>
        <authorList>
            <person name="Zhou J.J."/>
            <person name="Huang W."/>
            <person name="Zhang G.A."/>
            <person name="Pickett J.A."/>
            <person name="Field L.M."/>
        </authorList>
    </citation>
    <scope>NUCLEOTIDE SEQUENCE</scope>
</reference>
<proteinExistence type="evidence at transcript level"/>
<dbReference type="GO" id="GO:0005549">
    <property type="term" value="F:odorant binding"/>
    <property type="evidence" value="ECO:0007669"/>
    <property type="project" value="InterPro"/>
</dbReference>
<dbReference type="GO" id="GO:0007608">
    <property type="term" value="P:sensory perception of smell"/>
    <property type="evidence" value="ECO:0007669"/>
    <property type="project" value="TreeGrafter"/>
</dbReference>
<dbReference type="InterPro" id="IPR006170">
    <property type="entry name" value="PBP/GOBP"/>
</dbReference>
<organism evidence="7">
    <name type="scientific">Drosophila pseudoobscura pseudoobscura</name>
    <name type="common">Fruit fly</name>
    <dbReference type="NCBI Taxonomy" id="46245"/>
    <lineage>
        <taxon>Eukaryota</taxon>
        <taxon>Metazoa</taxon>
        <taxon>Ecdysozoa</taxon>
        <taxon>Arthropoda</taxon>
        <taxon>Hexapoda</taxon>
        <taxon>Insecta</taxon>
        <taxon>Pterygota</taxon>
        <taxon>Neoptera</taxon>
        <taxon>Endopterygota</taxon>
        <taxon>Diptera</taxon>
        <taxon>Brachycera</taxon>
        <taxon>Muscomorpha</taxon>
        <taxon>Ephydroidea</taxon>
        <taxon>Drosophilidae</taxon>
        <taxon>Drosophila</taxon>
        <taxon>Sophophora</taxon>
    </lineage>
</organism>
<dbReference type="InterPro" id="IPR036728">
    <property type="entry name" value="PBP_GOBP_sf"/>
</dbReference>
<dbReference type="PANTHER" id="PTHR11857">
    <property type="entry name" value="ODORANT BINDING PROTEIN-RELATED"/>
    <property type="match status" value="1"/>
</dbReference>
<comment type="similarity">
    <text evidence="2">Belongs to the PBP/GOBP family.</text>
</comment>
<evidence type="ECO:0000313" key="7">
    <source>
        <dbReference type="EMBL" id="CAF02086.1"/>
    </source>
</evidence>
<evidence type="ECO:0000256" key="1">
    <source>
        <dbReference type="ARBA" id="ARBA00004613"/>
    </source>
</evidence>
<dbReference type="PANTHER" id="PTHR11857:SF43">
    <property type="entry name" value="GEO07291P1-RELATED"/>
    <property type="match status" value="1"/>
</dbReference>
<protein>
    <submittedName>
        <fullName evidence="7">Putative dimer odorant-binding protein OBP83CD</fullName>
    </submittedName>
</protein>
<comment type="subcellular location">
    <subcellularLocation>
        <location evidence="1">Secreted</location>
    </subcellularLocation>
</comment>
<feature type="compositionally biased region" description="Low complexity" evidence="6">
    <location>
        <begin position="146"/>
        <end position="158"/>
    </location>
</feature>
<evidence type="ECO:0000256" key="6">
    <source>
        <dbReference type="SAM" id="MobiDB-lite"/>
    </source>
</evidence>
<keyword evidence="5" id="KW-1015">Disulfide bond</keyword>
<dbReference type="Gene3D" id="1.10.238.20">
    <property type="entry name" value="Pheromone/general odorant binding protein domain"/>
    <property type="match status" value="2"/>
</dbReference>
<sequence>MCDSGTERLGLCVAAWLVRELFIPLRMRARREQSRRWRWQSSRLADKQTSSSRQATEAAAEAAAEAASRPLTLQRYSDWAGFIAVSFVGCYGFDEVKISFICNQHDRQHFGRYFTTIKVIAALSYHSKFAKKYQITATEMIDLQGPSSDTASASQPSSVRASKSPFVGGCGSSRHVAISVEVDVCVAVCIAAAIARATRKKSGLAWSTALHSPLHHPLSATTRGVVSHDNKQTEPQNYFSCTLQLESLALLDHETESIEKCIKNYGGLTSETAERLERFKEWSDGYEEIPCFTQCYLAEMFEFYDNHTGFDESGVVQLFGRPVYNACRQRLELGGGRTQSSCEHAYAGFHCITNLEGHPFMQIESMPNITESAKTAMKDCLQLVDRDEWSRFQAYPEYPVNEPIPCFTRCFISKLHLFDERTRRWQLPIMRRHLGVPVPGAHVSACHQRRGRNQCSSIYQQFTCYVMAV</sequence>
<keyword evidence="3" id="KW-0964">Secreted</keyword>
<evidence type="ECO:0000256" key="5">
    <source>
        <dbReference type="ARBA" id="ARBA00023157"/>
    </source>
</evidence>
<reference evidence="7" key="1">
    <citation type="journal article" date="2003" name="Gene">
        <title>"Plus-C" odorant-binding protein genes in two Drosophila species and the malaria mosquito Anopheles gambiae.</title>
        <authorList>
            <person name="Zhou J.J."/>
            <person name="Huang W.S."/>
            <person name="Zhang G.A."/>
            <person name="Field L.M."/>
            <person name="Pickett J.A."/>
        </authorList>
    </citation>
    <scope>NUCLEOTIDE SEQUENCE</scope>
</reference>
<dbReference type="EMBL" id="AJ618970">
    <property type="protein sequence ID" value="CAF02086.1"/>
    <property type="molecule type" value="mRNA"/>
</dbReference>
<keyword evidence="4" id="KW-0732">Signal</keyword>
<dbReference type="SUPFAM" id="SSF47565">
    <property type="entry name" value="Insect pheromone/odorant-binding proteins"/>
    <property type="match status" value="2"/>
</dbReference>
<evidence type="ECO:0000256" key="4">
    <source>
        <dbReference type="ARBA" id="ARBA00022729"/>
    </source>
</evidence>
<dbReference type="Pfam" id="PF01395">
    <property type="entry name" value="PBP_GOBP"/>
    <property type="match status" value="2"/>
</dbReference>
<dbReference type="AlphaFoldDB" id="Q706D6"/>
<accession>Q706D6</accession>
<dbReference type="GO" id="GO:0005615">
    <property type="term" value="C:extracellular space"/>
    <property type="evidence" value="ECO:0007669"/>
    <property type="project" value="TreeGrafter"/>
</dbReference>
<evidence type="ECO:0000256" key="2">
    <source>
        <dbReference type="ARBA" id="ARBA00008098"/>
    </source>
</evidence>
<feature type="region of interest" description="Disordered" evidence="6">
    <location>
        <begin position="145"/>
        <end position="165"/>
    </location>
</feature>
<dbReference type="CDD" id="cd23992">
    <property type="entry name" value="PBP_GOBP"/>
    <property type="match status" value="1"/>
</dbReference>
<gene>
    <name evidence="7" type="primary">OBP83CD</name>
</gene>
<name>Q706D6_DROPS</name>